<organism evidence="2 3">
    <name type="scientific">Proteus terrae subsp. cibarius</name>
    <dbReference type="NCBI Taxonomy" id="626774"/>
    <lineage>
        <taxon>Bacteria</taxon>
        <taxon>Pseudomonadati</taxon>
        <taxon>Pseudomonadota</taxon>
        <taxon>Gammaproteobacteria</taxon>
        <taxon>Enterobacterales</taxon>
        <taxon>Morganellaceae</taxon>
        <taxon>Proteus</taxon>
    </lineage>
</organism>
<comment type="caution">
    <text evidence="2">The sequence shown here is derived from an EMBL/GenBank/DDBJ whole genome shotgun (WGS) entry which is preliminary data.</text>
</comment>
<keyword evidence="1" id="KW-0812">Transmembrane</keyword>
<evidence type="ECO:0000313" key="3">
    <source>
        <dbReference type="Proteomes" id="UP000612266"/>
    </source>
</evidence>
<evidence type="ECO:0000313" key="2">
    <source>
        <dbReference type="EMBL" id="MBG2912827.1"/>
    </source>
</evidence>
<feature type="transmembrane region" description="Helical" evidence="1">
    <location>
        <begin position="356"/>
        <end position="381"/>
    </location>
</feature>
<dbReference type="EMBL" id="JADSJR010000001">
    <property type="protein sequence ID" value="MBG2912827.1"/>
    <property type="molecule type" value="Genomic_DNA"/>
</dbReference>
<accession>A0A8I1BKN0</accession>
<keyword evidence="1" id="KW-1133">Transmembrane helix</keyword>
<reference evidence="2" key="1">
    <citation type="submission" date="2020-11" db="EMBL/GenBank/DDBJ databases">
        <title>Enhanced detection system for hospital associated transmission using whole genome sequencing surveillance.</title>
        <authorList>
            <person name="Harrison L.H."/>
            <person name="Van Tyne D."/>
            <person name="Marsh J.W."/>
            <person name="Griffith M.P."/>
            <person name="Snyder D.J."/>
            <person name="Cooper V.S."/>
            <person name="Mustapha M."/>
        </authorList>
    </citation>
    <scope>NUCLEOTIDE SEQUENCE</scope>
    <source>
        <strain evidence="2">PR00070</strain>
    </source>
</reference>
<name>A0A8I1BKN0_9GAMM</name>
<evidence type="ECO:0000256" key="1">
    <source>
        <dbReference type="SAM" id="Phobius"/>
    </source>
</evidence>
<sequence length="385" mass="43941">MSLTTYCDSVHHSISTLYNSSIPILEDIVLDGKLFSPSDPDSSNIPEEWSKIELTCITPSNSENRFYSCIDDLLSINSVKKGVLPRSYYLVDTNYFSEDSNKPDDIIKLNKLCDFIDKLSTLAHYHDSRNSDDDYKLVFIKNNENGKSISAILNIILTKDLINIEDFDYSILDFFSDPSSKNTPHYHEKVGIFRNTIVEFVCENKVSFQDVIKNWNDFNKLYLDNLSTYLNNFSFHKARKEIAEAEANFAEKLSKITSDIAGKILSIPVSMAATIAIFKLNNIIEISFATLGVLITSIFMHLILINQYKQLNRVIHAKDLVFKPFENDEKTYPQELHADVQEALTSLNKNQKFTRFTLKCLITITWIPSITSIILLSYSAIKSLS</sequence>
<gene>
    <name evidence="2" type="ORF">I4901_00335</name>
</gene>
<keyword evidence="1" id="KW-0472">Membrane</keyword>
<protein>
    <submittedName>
        <fullName evidence="2">Uncharacterized protein</fullName>
    </submittedName>
</protein>
<dbReference type="RefSeq" id="WP_196563452.1">
    <property type="nucleotide sequence ID" value="NZ_JADSJR010000001.1"/>
</dbReference>
<dbReference type="Proteomes" id="UP000612266">
    <property type="component" value="Unassembled WGS sequence"/>
</dbReference>
<proteinExistence type="predicted"/>
<dbReference type="AlphaFoldDB" id="A0A8I1BKN0"/>
<feature type="transmembrane region" description="Helical" evidence="1">
    <location>
        <begin position="286"/>
        <end position="305"/>
    </location>
</feature>